<comment type="caution">
    <text evidence="3">The sequence shown here is derived from an EMBL/GenBank/DDBJ whole genome shotgun (WGS) entry which is preliminary data.</text>
</comment>
<reference evidence="3" key="1">
    <citation type="submission" date="2021-11" db="EMBL/GenBank/DDBJ databases">
        <title>Genome sequence.</title>
        <authorList>
            <person name="Sun Q."/>
        </authorList>
    </citation>
    <scope>NUCLEOTIDE SEQUENCE</scope>
    <source>
        <strain evidence="3">JC732</strain>
    </source>
</reference>
<evidence type="ECO:0000256" key="1">
    <source>
        <dbReference type="SAM" id="MobiDB-lite"/>
    </source>
</evidence>
<feature type="compositionally biased region" description="Basic and acidic residues" evidence="1">
    <location>
        <begin position="24"/>
        <end position="45"/>
    </location>
</feature>
<keyword evidence="2" id="KW-0472">Membrane</keyword>
<proteinExistence type="predicted"/>
<feature type="region of interest" description="Disordered" evidence="1">
    <location>
        <begin position="22"/>
        <end position="49"/>
    </location>
</feature>
<feature type="transmembrane region" description="Helical" evidence="2">
    <location>
        <begin position="60"/>
        <end position="82"/>
    </location>
</feature>
<evidence type="ECO:0000256" key="2">
    <source>
        <dbReference type="SAM" id="Phobius"/>
    </source>
</evidence>
<keyword evidence="4" id="KW-1185">Reference proteome</keyword>
<gene>
    <name evidence="3" type="ORF">LOC68_01310</name>
</gene>
<evidence type="ECO:0000313" key="4">
    <source>
        <dbReference type="Proteomes" id="UP001139103"/>
    </source>
</evidence>
<accession>A0A9X1MIQ4</accession>
<dbReference type="EMBL" id="JAJKFT010000002">
    <property type="protein sequence ID" value="MCC9627032.1"/>
    <property type="molecule type" value="Genomic_DNA"/>
</dbReference>
<protein>
    <submittedName>
        <fullName evidence="3">Uncharacterized protein</fullName>
    </submittedName>
</protein>
<evidence type="ECO:0000313" key="3">
    <source>
        <dbReference type="EMBL" id="MCC9627032.1"/>
    </source>
</evidence>
<dbReference type="RefSeq" id="WP_230214721.1">
    <property type="nucleotide sequence ID" value="NZ_JAJKFT010000002.1"/>
</dbReference>
<dbReference type="AlphaFoldDB" id="A0A9X1MIQ4"/>
<dbReference type="Proteomes" id="UP001139103">
    <property type="component" value="Unassembled WGS sequence"/>
</dbReference>
<name>A0A9X1MIQ4_9BACT</name>
<sequence length="83" mass="9702">MTTPNDEEERKKRAALFLLQQMRDASERDAKRDDDLRSSGEDDLKYPYTGPGLSSNDRWVVFWLWLLVMIGVFVASQIFLAYQ</sequence>
<keyword evidence="2" id="KW-0812">Transmembrane</keyword>
<keyword evidence="2" id="KW-1133">Transmembrane helix</keyword>
<organism evidence="3 4">
    <name type="scientific">Blastopirellula sediminis</name>
    <dbReference type="NCBI Taxonomy" id="2894196"/>
    <lineage>
        <taxon>Bacteria</taxon>
        <taxon>Pseudomonadati</taxon>
        <taxon>Planctomycetota</taxon>
        <taxon>Planctomycetia</taxon>
        <taxon>Pirellulales</taxon>
        <taxon>Pirellulaceae</taxon>
        <taxon>Blastopirellula</taxon>
    </lineage>
</organism>